<reference evidence="2" key="1">
    <citation type="submission" date="2020-04" db="EMBL/GenBank/DDBJ databases">
        <title>Deep metagenomics examines the oral microbiome during advanced dental caries in children, revealing novel taxa and co-occurrences with host molecules.</title>
        <authorList>
            <person name="Baker J.L."/>
            <person name="Morton J.T."/>
            <person name="Dinis M."/>
            <person name="Alvarez R."/>
            <person name="Tran N.C."/>
            <person name="Knight R."/>
            <person name="Edlund A."/>
        </authorList>
    </citation>
    <scope>NUCLEOTIDE SEQUENCE</scope>
    <source>
        <strain evidence="2">JCVI_34_bin.1</strain>
    </source>
</reference>
<dbReference type="InterPro" id="IPR021857">
    <property type="entry name" value="DUF3467"/>
</dbReference>
<dbReference type="Proteomes" id="UP000704068">
    <property type="component" value="Unassembled WGS sequence"/>
</dbReference>
<evidence type="ECO:0000256" key="1">
    <source>
        <dbReference type="SAM" id="MobiDB-lite"/>
    </source>
</evidence>
<dbReference type="AlphaFoldDB" id="A0A929WY36"/>
<name>A0A929WY36_9BACT</name>
<feature type="region of interest" description="Disordered" evidence="1">
    <location>
        <begin position="87"/>
        <end position="109"/>
    </location>
</feature>
<protein>
    <submittedName>
        <fullName evidence="2">DUF3467 domain-containing protein</fullName>
    </submittedName>
</protein>
<dbReference type="EMBL" id="JABZGR010000030">
    <property type="protein sequence ID" value="MBF0970930.1"/>
    <property type="molecule type" value="Genomic_DNA"/>
</dbReference>
<dbReference type="Pfam" id="PF11950">
    <property type="entry name" value="DUF3467"/>
    <property type="match status" value="1"/>
</dbReference>
<gene>
    <name evidence="2" type="ORF">HXK21_07815</name>
</gene>
<sequence length="109" mass="12113">MENQNNPEENQLQIELTPEVAQGTYTNLAILSHSHAEFIADFVRIVPGMNKAPVVSRLIIAPEHAKRLLFALQDNISKYEKQFGSIELPEQKQQGSRTATPFGVPEGNA</sequence>
<comment type="caution">
    <text evidence="2">The sequence shown here is derived from an EMBL/GenBank/DDBJ whole genome shotgun (WGS) entry which is preliminary data.</text>
</comment>
<proteinExistence type="predicted"/>
<evidence type="ECO:0000313" key="2">
    <source>
        <dbReference type="EMBL" id="MBF0970930.1"/>
    </source>
</evidence>
<evidence type="ECO:0000313" key="3">
    <source>
        <dbReference type="Proteomes" id="UP000704068"/>
    </source>
</evidence>
<organism evidence="2 3">
    <name type="scientific">Alloprevotella tannerae</name>
    <dbReference type="NCBI Taxonomy" id="76122"/>
    <lineage>
        <taxon>Bacteria</taxon>
        <taxon>Pseudomonadati</taxon>
        <taxon>Bacteroidota</taxon>
        <taxon>Bacteroidia</taxon>
        <taxon>Bacteroidales</taxon>
        <taxon>Prevotellaceae</taxon>
        <taxon>Alloprevotella</taxon>
    </lineage>
</organism>
<dbReference type="RefSeq" id="WP_303764564.1">
    <property type="nucleotide sequence ID" value="NZ_JABZGR010000030.1"/>
</dbReference>
<accession>A0A929WY36</accession>